<dbReference type="GO" id="GO:0006979">
    <property type="term" value="P:response to oxidative stress"/>
    <property type="evidence" value="ECO:0007669"/>
    <property type="project" value="InterPro"/>
</dbReference>
<dbReference type="InterPro" id="IPR007110">
    <property type="entry name" value="Ig-like_dom"/>
</dbReference>
<dbReference type="GO" id="GO:0020037">
    <property type="term" value="F:heme binding"/>
    <property type="evidence" value="ECO:0007669"/>
    <property type="project" value="InterPro"/>
</dbReference>
<evidence type="ECO:0000313" key="30">
    <source>
        <dbReference type="Proteomes" id="UP000807504"/>
    </source>
</evidence>
<keyword evidence="7" id="KW-0433">Leucine-rich repeat</keyword>
<dbReference type="Pfam" id="PF23334">
    <property type="entry name" value="VWC2L_2nd"/>
    <property type="match status" value="1"/>
</dbReference>
<dbReference type="Gene3D" id="2.60.40.10">
    <property type="entry name" value="Immunoglobulins"/>
    <property type="match status" value="4"/>
</dbReference>
<comment type="catalytic activity">
    <reaction evidence="22">
        <text>L-tyrosyl-[protein] + bromide + H2O2 + H(+) = 3-bromo-L-tyrosyl-[protein] + 2 H2O</text>
        <dbReference type="Rhea" id="RHEA:69360"/>
        <dbReference type="Rhea" id="RHEA-COMP:10136"/>
        <dbReference type="Rhea" id="RHEA-COMP:17686"/>
        <dbReference type="ChEBI" id="CHEBI:15377"/>
        <dbReference type="ChEBI" id="CHEBI:15378"/>
        <dbReference type="ChEBI" id="CHEBI:15858"/>
        <dbReference type="ChEBI" id="CHEBI:16240"/>
        <dbReference type="ChEBI" id="CHEBI:46858"/>
        <dbReference type="ChEBI" id="CHEBI:183512"/>
    </reaction>
    <physiologicalReaction direction="left-to-right" evidence="22">
        <dbReference type="Rhea" id="RHEA:69361"/>
    </physiologicalReaction>
</comment>
<dbReference type="InterPro" id="IPR010255">
    <property type="entry name" value="Haem_peroxidase_sf"/>
</dbReference>
<evidence type="ECO:0000256" key="8">
    <source>
        <dbReference type="ARBA" id="ARBA00022617"/>
    </source>
</evidence>
<dbReference type="Gene3D" id="3.80.10.10">
    <property type="entry name" value="Ribonuclease Inhibitor"/>
    <property type="match status" value="1"/>
</dbReference>
<evidence type="ECO:0000313" key="29">
    <source>
        <dbReference type="EMBL" id="KAF8787391.1"/>
    </source>
</evidence>
<dbReference type="EMBL" id="JABXBU010000015">
    <property type="protein sequence ID" value="KAF8787391.1"/>
    <property type="molecule type" value="Genomic_DNA"/>
</dbReference>
<feature type="domain" description="Ig-like" evidence="28">
    <location>
        <begin position="477"/>
        <end position="563"/>
    </location>
</feature>
<dbReference type="InterPro" id="IPR032675">
    <property type="entry name" value="LRR_dom_sf"/>
</dbReference>
<comment type="cofactor">
    <cofactor evidence="1">
        <name>heme b</name>
        <dbReference type="ChEBI" id="CHEBI:60344"/>
    </cofactor>
</comment>
<dbReference type="InterPro" id="IPR003598">
    <property type="entry name" value="Ig_sub2"/>
</dbReference>
<evidence type="ECO:0000259" key="28">
    <source>
        <dbReference type="PROSITE" id="PS50835"/>
    </source>
</evidence>
<accession>A0A8T0F930</accession>
<dbReference type="SUPFAM" id="SSF48113">
    <property type="entry name" value="Heme-dependent peroxidases"/>
    <property type="match status" value="1"/>
</dbReference>
<dbReference type="InterPro" id="IPR003591">
    <property type="entry name" value="Leu-rich_rpt_typical-subtyp"/>
</dbReference>
<evidence type="ECO:0000256" key="6">
    <source>
        <dbReference type="ARBA" id="ARBA00022559"/>
    </source>
</evidence>
<evidence type="ECO:0000256" key="20">
    <source>
        <dbReference type="ARBA" id="ARBA00047610"/>
    </source>
</evidence>
<evidence type="ECO:0000256" key="22">
    <source>
        <dbReference type="ARBA" id="ARBA00048887"/>
    </source>
</evidence>
<dbReference type="SUPFAM" id="SSF48726">
    <property type="entry name" value="Immunoglobulin"/>
    <property type="match status" value="4"/>
</dbReference>
<dbReference type="InterPro" id="IPR036179">
    <property type="entry name" value="Ig-like_dom_sf"/>
</dbReference>
<comment type="catalytic activity">
    <reaction evidence="23">
        <text>hypobromite + L-tyrosyl-[protein] + H(+) = 3-bromo-L-tyrosyl-[protein] + H2O</text>
        <dbReference type="Rhea" id="RHEA:69356"/>
        <dbReference type="Rhea" id="RHEA-COMP:10136"/>
        <dbReference type="Rhea" id="RHEA-COMP:17686"/>
        <dbReference type="ChEBI" id="CHEBI:15377"/>
        <dbReference type="ChEBI" id="CHEBI:15378"/>
        <dbReference type="ChEBI" id="CHEBI:29250"/>
        <dbReference type="ChEBI" id="CHEBI:46858"/>
        <dbReference type="ChEBI" id="CHEBI:183512"/>
    </reaction>
    <physiologicalReaction direction="left-to-right" evidence="23">
        <dbReference type="Rhea" id="RHEA:69357"/>
    </physiologicalReaction>
</comment>
<keyword evidence="26" id="KW-0175">Coiled coil</keyword>
<gene>
    <name evidence="29" type="ORF">HNY73_008993</name>
</gene>
<feature type="domain" description="VWFC" evidence="27">
    <location>
        <begin position="1364"/>
        <end position="1421"/>
    </location>
</feature>
<organism evidence="29 30">
    <name type="scientific">Argiope bruennichi</name>
    <name type="common">Wasp spider</name>
    <name type="synonym">Aranea bruennichi</name>
    <dbReference type="NCBI Taxonomy" id="94029"/>
    <lineage>
        <taxon>Eukaryota</taxon>
        <taxon>Metazoa</taxon>
        <taxon>Ecdysozoa</taxon>
        <taxon>Arthropoda</taxon>
        <taxon>Chelicerata</taxon>
        <taxon>Arachnida</taxon>
        <taxon>Araneae</taxon>
        <taxon>Araneomorphae</taxon>
        <taxon>Entelegynae</taxon>
        <taxon>Araneoidea</taxon>
        <taxon>Araneidae</taxon>
        <taxon>Argiope</taxon>
    </lineage>
</organism>
<dbReference type="FunFam" id="2.60.40.10:FF:000612">
    <property type="entry name" value="palladin isoform X1"/>
    <property type="match status" value="1"/>
</dbReference>
<keyword evidence="5" id="KW-0964">Secreted</keyword>
<evidence type="ECO:0000256" key="4">
    <source>
        <dbReference type="ARBA" id="ARBA00022475"/>
    </source>
</evidence>
<evidence type="ECO:0000256" key="26">
    <source>
        <dbReference type="SAM" id="Coils"/>
    </source>
</evidence>
<keyword evidence="14 25" id="KW-0408">Iron</keyword>
<evidence type="ECO:0000256" key="5">
    <source>
        <dbReference type="ARBA" id="ARBA00022525"/>
    </source>
</evidence>
<evidence type="ECO:0000256" key="7">
    <source>
        <dbReference type="ARBA" id="ARBA00022614"/>
    </source>
</evidence>
<evidence type="ECO:0000256" key="14">
    <source>
        <dbReference type="ARBA" id="ARBA00023004"/>
    </source>
</evidence>
<dbReference type="SMART" id="SM00082">
    <property type="entry name" value="LRRCT"/>
    <property type="match status" value="1"/>
</dbReference>
<dbReference type="InterPro" id="IPR013098">
    <property type="entry name" value="Ig_I-set"/>
</dbReference>
<evidence type="ECO:0000256" key="18">
    <source>
        <dbReference type="ARBA" id="ARBA00023319"/>
    </source>
</evidence>
<dbReference type="SMART" id="SM00406">
    <property type="entry name" value="IGv"/>
    <property type="match status" value="3"/>
</dbReference>
<evidence type="ECO:0000256" key="10">
    <source>
        <dbReference type="ARBA" id="ARBA00022729"/>
    </source>
</evidence>
<dbReference type="PANTHER" id="PTHR11475">
    <property type="entry name" value="OXIDASE/PEROXIDASE"/>
    <property type="match status" value="1"/>
</dbReference>
<comment type="catalytic activity">
    <reaction evidence="20">
        <text>L-lysyl-[collagen] + L-methionyl-[collagen] + H2O2 = [collagen]-L-lysyl-N-S-L-methionyl-[collagen] + 2 H2O + H(+)</text>
        <dbReference type="Rhea" id="RHEA:66020"/>
        <dbReference type="Rhea" id="RHEA-COMP:12751"/>
        <dbReference type="Rhea" id="RHEA-COMP:16949"/>
        <dbReference type="Rhea" id="RHEA-COMP:16951"/>
        <dbReference type="ChEBI" id="CHEBI:15377"/>
        <dbReference type="ChEBI" id="CHEBI:15378"/>
        <dbReference type="ChEBI" id="CHEBI:16044"/>
        <dbReference type="ChEBI" id="CHEBI:16240"/>
        <dbReference type="ChEBI" id="CHEBI:29969"/>
        <dbReference type="ChEBI" id="CHEBI:166867"/>
    </reaction>
    <physiologicalReaction direction="left-to-right" evidence="20">
        <dbReference type="Rhea" id="RHEA:66021"/>
    </physiologicalReaction>
</comment>
<dbReference type="PROSITE" id="PS50835">
    <property type="entry name" value="IG_LIKE"/>
    <property type="match status" value="4"/>
</dbReference>
<dbReference type="PROSITE" id="PS50184">
    <property type="entry name" value="VWFC_2"/>
    <property type="match status" value="1"/>
</dbReference>
<dbReference type="InterPro" id="IPR037120">
    <property type="entry name" value="Haem_peroxidase_sf_animal"/>
</dbReference>
<feature type="coiled-coil region" evidence="26">
    <location>
        <begin position="1330"/>
        <end position="1357"/>
    </location>
</feature>
<dbReference type="PROSITE" id="PS01208">
    <property type="entry name" value="VWFC_1"/>
    <property type="match status" value="1"/>
</dbReference>
<evidence type="ECO:0000256" key="17">
    <source>
        <dbReference type="ARBA" id="ARBA00023180"/>
    </source>
</evidence>
<dbReference type="GO" id="GO:0046872">
    <property type="term" value="F:metal ion binding"/>
    <property type="evidence" value="ECO:0007669"/>
    <property type="project" value="UniProtKB-KW"/>
</dbReference>
<dbReference type="Pfam" id="PF03098">
    <property type="entry name" value="An_peroxidase"/>
    <property type="match status" value="1"/>
</dbReference>
<proteinExistence type="inferred from homology"/>
<keyword evidence="4" id="KW-1003">Cell membrane</keyword>
<dbReference type="SMART" id="SM00369">
    <property type="entry name" value="LRR_TYP"/>
    <property type="match status" value="5"/>
</dbReference>
<keyword evidence="6" id="KW-0575">Peroxidase</keyword>
<dbReference type="Gene3D" id="1.10.640.10">
    <property type="entry name" value="Haem peroxidase domain superfamily, animal type"/>
    <property type="match status" value="1"/>
</dbReference>
<dbReference type="InterPro" id="IPR013783">
    <property type="entry name" value="Ig-like_fold"/>
</dbReference>
<dbReference type="Proteomes" id="UP000807504">
    <property type="component" value="Unassembled WGS sequence"/>
</dbReference>
<dbReference type="InterPro" id="IPR013106">
    <property type="entry name" value="Ig_V-set"/>
</dbReference>
<comment type="catalytic activity">
    <reaction evidence="19">
        <text>bromide + H2O2 = hypobromite + H2O</text>
        <dbReference type="Rhea" id="RHEA:66016"/>
        <dbReference type="ChEBI" id="CHEBI:15377"/>
        <dbReference type="ChEBI" id="CHEBI:15858"/>
        <dbReference type="ChEBI" id="CHEBI:16240"/>
        <dbReference type="ChEBI" id="CHEBI:29250"/>
    </reaction>
    <physiologicalReaction direction="left-to-right" evidence="19">
        <dbReference type="Rhea" id="RHEA:66017"/>
    </physiologicalReaction>
</comment>
<reference evidence="29" key="2">
    <citation type="submission" date="2020-06" db="EMBL/GenBank/DDBJ databases">
        <authorList>
            <person name="Sheffer M."/>
        </authorList>
    </citation>
    <scope>NUCLEOTIDE SEQUENCE</scope>
</reference>
<dbReference type="GO" id="GO:0005886">
    <property type="term" value="C:plasma membrane"/>
    <property type="evidence" value="ECO:0007669"/>
    <property type="project" value="UniProtKB-SubCell"/>
</dbReference>
<evidence type="ECO:0000259" key="27">
    <source>
        <dbReference type="PROSITE" id="PS50184"/>
    </source>
</evidence>
<dbReference type="GO" id="GO:0005615">
    <property type="term" value="C:extracellular space"/>
    <property type="evidence" value="ECO:0007669"/>
    <property type="project" value="TreeGrafter"/>
</dbReference>
<dbReference type="InterPro" id="IPR003599">
    <property type="entry name" value="Ig_sub"/>
</dbReference>
<evidence type="ECO:0000256" key="11">
    <source>
        <dbReference type="ARBA" id="ARBA00022737"/>
    </source>
</evidence>
<dbReference type="PRINTS" id="PR00457">
    <property type="entry name" value="ANPEROXIDASE"/>
</dbReference>
<dbReference type="CDD" id="cd09826">
    <property type="entry name" value="peroxidasin_like"/>
    <property type="match status" value="1"/>
</dbReference>
<dbReference type="SMART" id="SM00409">
    <property type="entry name" value="IG"/>
    <property type="match status" value="4"/>
</dbReference>
<evidence type="ECO:0000256" key="9">
    <source>
        <dbReference type="ARBA" id="ARBA00022723"/>
    </source>
</evidence>
<dbReference type="SUPFAM" id="SSF52058">
    <property type="entry name" value="L domain-like"/>
    <property type="match status" value="1"/>
</dbReference>
<evidence type="ECO:0000256" key="19">
    <source>
        <dbReference type="ARBA" id="ARBA00047544"/>
    </source>
</evidence>
<evidence type="ECO:0000256" key="12">
    <source>
        <dbReference type="ARBA" id="ARBA00022837"/>
    </source>
</evidence>
<evidence type="ECO:0000256" key="25">
    <source>
        <dbReference type="PIRSR" id="PIRSR619791-2"/>
    </source>
</evidence>
<comment type="catalytic activity">
    <reaction evidence="21">
        <text>L-lysyl-[collagen] + L-methionyl-[collagen] + hypobromite = [collagen]-L-lysyl-N-S-L-methionyl-[collagen] + bromide + H2O + H(+)</text>
        <dbReference type="Rhea" id="RHEA:66024"/>
        <dbReference type="Rhea" id="RHEA-COMP:12751"/>
        <dbReference type="Rhea" id="RHEA-COMP:16949"/>
        <dbReference type="Rhea" id="RHEA-COMP:16951"/>
        <dbReference type="ChEBI" id="CHEBI:15377"/>
        <dbReference type="ChEBI" id="CHEBI:15378"/>
        <dbReference type="ChEBI" id="CHEBI:15858"/>
        <dbReference type="ChEBI" id="CHEBI:16044"/>
        <dbReference type="ChEBI" id="CHEBI:29250"/>
        <dbReference type="ChEBI" id="CHEBI:29969"/>
        <dbReference type="ChEBI" id="CHEBI:166867"/>
    </reaction>
    <physiologicalReaction direction="left-to-right" evidence="21">
        <dbReference type="Rhea" id="RHEA:66025"/>
    </physiologicalReaction>
</comment>
<dbReference type="SMART" id="SM00408">
    <property type="entry name" value="IGc2"/>
    <property type="match status" value="4"/>
</dbReference>
<feature type="domain" description="Ig-like" evidence="28">
    <location>
        <begin position="195"/>
        <end position="283"/>
    </location>
</feature>
<keyword evidence="18" id="KW-0393">Immunoglobulin domain</keyword>
<keyword evidence="11" id="KW-0677">Repeat</keyword>
<keyword evidence="15" id="KW-0472">Membrane</keyword>
<sequence length="1421" mass="161193">MLDPIVSDPGPLEKAQNLDLRFNKIREITKHTFKDLGKLNTLLLNNNHLIRIEDDAFQATPELRYLYLYKNRIKFIGKDAFKGLHNLEQLYIHFNKIEKIEPSTFADLPSLERLFLHHNKLTKIPYGAFKKLKSLKRLRLDSNALICDCEIMWLAEMLKENEGVTQAAVTCEHPVTLQGKQLMALSNEELRCKRPKLTEEPNDVDVSFGGTAYFTCRADGDPKPDIVWLHNSNEILPEQDERYSILEDGTLMITEAQDLDEGVYECMAKNPAGEIKSRAAKMHYLKVKENKGVLKFTEKPVDSRVPVGSTIVLPCSAIGDPEPTIHWTQNGIALPLVFRYHASSTGTLTIKNVQKNDAGVYRCVATNGVSTIAVETKIVVEAPPVFLERPRDQEALEGNSVELICLVEGLPPPILSWSKDGSPVRIGNKFKVLKDGTHFRIEEVVEEDTGIYTCHAENESGQRNSSAFVMIRRNVPPVFSRVPEDQRIEMGSSIELPCHAKGQPMPQIKWRKNGSILGSESNHHRINIHGDLYMFNIQRDDDGIYECIAENDVGRASVSMRLTVADAPIIGRPGDRYLFSAVDEARQEIDKALNHTLFDLFGEPHKRSPGELLQAFRFPSNEARQSARSAEIYERALEIVWSHAHDSGSQFNLTEFSYSDILSPQKLELLANLSGCLVHKEPPSCSDMCFHRNYRSFDGSCNNFNHPRWGTSLTPFVRLLPAVYENGFNTPIGWTKSKLYNGFPKPSARVVSTQVVSTDHVSEDSQHSHMLMQWGQFLDHDLDFSMPSISHASFTDNVNCATSCEQAPPCFPIEIPHDDRRIYTTRCMEFVRSSSVCGSGITSVFFNKVEPREQVNQLTAFIDASNVYGSNPSIAQHLREMSSNRGLLRSGVLMSTGKPLLPFNDGQPIDCKRDLAESTVDCFLAGDVRANEQLGLLSMHTLWMREHNRIAKELFNYNRHWDNDKIYHEARKIVGAIMQHITFAHWLPKILGKDGYAKLGPYTGYKPEINPSISNVFATAALRFGHTLINPELLRLNESFKPIPEGNIPLRKAFFAPFRLLEEGGIDPLMRGLVYAPAKLKRPDQLLNSDLTEHLFTPAHFVAQDLAALNIQRGRDHALPSYNEWRKYCNLSVAVTFDDLRREIRNDALLRKLKRLYGHPDNIDLWVGGISEDSVGGAKVGPTFLCLLIDQFKRVRDGDRFWYENPGIFSPDQLHQIKQSSLARVICDNGDNITTLTEDVFTVPQHQSPSFRSCSTLPRVELSVWTECCQECSASSNNNEINSIGVRIRRSFVDRYDHDNDHDRTFNDSPQNVSFHHINDNEFDITEQRIEGIEELVGKLDKTVQRLSKKVRKLETEYKHRKDGHCIDIERNKRRNGETWQSDKCSKCSCEDSQITCWVEKCPPSQCKNPRFIEGECCPVC</sequence>
<dbReference type="PANTHER" id="PTHR11475:SF58">
    <property type="entry name" value="PEROXIDASIN"/>
    <property type="match status" value="1"/>
</dbReference>
<dbReference type="PROSITE" id="PS51450">
    <property type="entry name" value="LRR"/>
    <property type="match status" value="3"/>
</dbReference>
<dbReference type="GO" id="GO:0004601">
    <property type="term" value="F:peroxidase activity"/>
    <property type="evidence" value="ECO:0007669"/>
    <property type="project" value="UniProtKB-KW"/>
</dbReference>
<evidence type="ECO:0000256" key="15">
    <source>
        <dbReference type="ARBA" id="ARBA00023136"/>
    </source>
</evidence>
<dbReference type="InterPro" id="IPR034824">
    <property type="entry name" value="Peroxidasin_peroxidase"/>
</dbReference>
<feature type="domain" description="Ig-like" evidence="28">
    <location>
        <begin position="384"/>
        <end position="470"/>
    </location>
</feature>
<dbReference type="Pfam" id="PF07679">
    <property type="entry name" value="I-set"/>
    <property type="match status" value="3"/>
</dbReference>
<keyword evidence="8 25" id="KW-0349">Heme</keyword>
<name>A0A8T0F930_ARGBR</name>
<feature type="domain" description="Ig-like" evidence="28">
    <location>
        <begin position="294"/>
        <end position="379"/>
    </location>
</feature>
<evidence type="ECO:0000256" key="24">
    <source>
        <dbReference type="ARBA" id="ARBA00061342"/>
    </source>
</evidence>
<keyword evidence="10" id="KW-0732">Signal</keyword>
<dbReference type="FunFam" id="1.10.640.10:FF:000001">
    <property type="entry name" value="Peroxidasin homolog"/>
    <property type="match status" value="1"/>
</dbReference>
<reference evidence="29" key="1">
    <citation type="journal article" date="2020" name="bioRxiv">
        <title>Chromosome-level reference genome of the European wasp spider Argiope bruennichi: a resource for studies on range expansion and evolutionary adaptation.</title>
        <authorList>
            <person name="Sheffer M.M."/>
            <person name="Hoppe A."/>
            <person name="Krehenwinkel H."/>
            <person name="Uhl G."/>
            <person name="Kuss A.W."/>
            <person name="Jensen L."/>
            <person name="Jensen C."/>
            <person name="Gillespie R.G."/>
            <person name="Hoff K.J."/>
            <person name="Prost S."/>
        </authorList>
    </citation>
    <scope>NUCLEOTIDE SEQUENCE</scope>
</reference>
<comment type="caution">
    <text evidence="29">The sequence shown here is derived from an EMBL/GenBank/DDBJ whole genome shotgun (WGS) entry which is preliminary data.</text>
</comment>
<dbReference type="FunFam" id="2.60.40.10:FF:000163">
    <property type="entry name" value="peroxidasin homolog"/>
    <property type="match status" value="1"/>
</dbReference>
<dbReference type="PROSITE" id="PS50292">
    <property type="entry name" value="PEROXIDASE_3"/>
    <property type="match status" value="1"/>
</dbReference>
<evidence type="ECO:0000256" key="13">
    <source>
        <dbReference type="ARBA" id="ARBA00023002"/>
    </source>
</evidence>
<dbReference type="InterPro" id="IPR001007">
    <property type="entry name" value="VWF_dom"/>
</dbReference>
<dbReference type="SMART" id="SM00365">
    <property type="entry name" value="LRR_SD22"/>
    <property type="match status" value="4"/>
</dbReference>
<evidence type="ECO:0000256" key="1">
    <source>
        <dbReference type="ARBA" id="ARBA00001970"/>
    </source>
</evidence>
<comment type="subcellular location">
    <subcellularLocation>
        <location evidence="2">Cell membrane</location>
    </subcellularLocation>
    <subcellularLocation>
        <location evidence="3">Secreted</location>
    </subcellularLocation>
</comment>
<evidence type="ECO:0000256" key="21">
    <source>
        <dbReference type="ARBA" id="ARBA00048396"/>
    </source>
</evidence>
<dbReference type="FunFam" id="2.60.40.10:FF:000273">
    <property type="entry name" value="contactin-3 isoform X1"/>
    <property type="match status" value="2"/>
</dbReference>
<protein>
    <submittedName>
        <fullName evidence="29">Peroxidasin like protein</fullName>
    </submittedName>
</protein>
<keyword evidence="16" id="KW-1015">Disulfide bond</keyword>
<evidence type="ECO:0000256" key="3">
    <source>
        <dbReference type="ARBA" id="ARBA00004613"/>
    </source>
</evidence>
<keyword evidence="12" id="KW-0106">Calcium</keyword>
<keyword evidence="13" id="KW-0560">Oxidoreductase</keyword>
<evidence type="ECO:0000256" key="16">
    <source>
        <dbReference type="ARBA" id="ARBA00023157"/>
    </source>
</evidence>
<dbReference type="SMART" id="SM00214">
    <property type="entry name" value="VWC"/>
    <property type="match status" value="1"/>
</dbReference>
<evidence type="ECO:0000256" key="23">
    <source>
        <dbReference type="ARBA" id="ARBA00049501"/>
    </source>
</evidence>
<comment type="similarity">
    <text evidence="24">Belongs to the peroxidase family. XPO subfamily.</text>
</comment>
<dbReference type="Pfam" id="PF13855">
    <property type="entry name" value="LRR_8"/>
    <property type="match status" value="1"/>
</dbReference>
<dbReference type="InterPro" id="IPR000483">
    <property type="entry name" value="Cys-rich_flank_reg_C"/>
</dbReference>
<dbReference type="SUPFAM" id="SSF57603">
    <property type="entry name" value="FnI-like domain"/>
    <property type="match status" value="1"/>
</dbReference>
<dbReference type="Pfam" id="PF13927">
    <property type="entry name" value="Ig_3"/>
    <property type="match status" value="1"/>
</dbReference>
<evidence type="ECO:0000256" key="2">
    <source>
        <dbReference type="ARBA" id="ARBA00004236"/>
    </source>
</evidence>
<keyword evidence="17" id="KW-0325">Glycoprotein</keyword>
<dbReference type="InterPro" id="IPR001611">
    <property type="entry name" value="Leu-rich_rpt"/>
</dbReference>
<keyword evidence="30" id="KW-1185">Reference proteome</keyword>
<keyword evidence="9 25" id="KW-0479">Metal-binding</keyword>
<dbReference type="Gene3D" id="6.20.200.20">
    <property type="match status" value="1"/>
</dbReference>
<dbReference type="InterPro" id="IPR019791">
    <property type="entry name" value="Haem_peroxidase_animal"/>
</dbReference>
<feature type="binding site" description="axial binding residue" evidence="25">
    <location>
        <position position="1026"/>
    </location>
    <ligand>
        <name>heme b</name>
        <dbReference type="ChEBI" id="CHEBI:60344"/>
    </ligand>
    <ligandPart>
        <name>Fe</name>
        <dbReference type="ChEBI" id="CHEBI:18248"/>
    </ligandPart>
</feature>